<evidence type="ECO:0000256" key="14">
    <source>
        <dbReference type="RuleBase" id="RU003651"/>
    </source>
</evidence>
<sequence length="640" mass="70905">MNRIFRNTIFYLLIFLVVIGVVSFFNGSNQKTETLTYDTFIHHLEAGEVSEIAMRPERGVFEVRGKLKTYNEDQSFITYVTNSPQALERIETLASQAEVDVQPAEETSGWVTFFTSIIPFVIIFILFFFLLNQAQGGGSRVMNFGKSKAKLYSEEKKKVRFKDVAGADEEKQELVEVVEFLKDPRKFAELGARIPKGVLLVGPPGTGKTLLARAVAGEAGVPFFSISGSDFVEMFVGVGASRVRDLFENAKKNAPCIIFIDEIDAVGRQRGAGLGGGHDEREQTLNQLLVEMDGFGANEGIIIVAATNRPDILDPALLRPGRFDRQITVDRPDIKGREAVLKVHARNKPLADNVDLKSIAMRTPGFSGADLENLLNEAALVAARQNKKKIEPEDIDEATDRVIAGPSKKSRVISQKERKIVAFHEAGHTIIGVVLDEADTVHKVTIVPRGQAGGYAVMLPKEDRFLMTKPELLDKITGLLGGRVAEEIVFGDVSTGAHNDFQRATGIARKMVTEYGMSEKLGPLQFGQAQGGQVFLGRDIHSEQNYSDKIAYDIDTEIQRIIKESYERARTILTENRDKLDLVANTLLDVETLDAEQIRHLFDKGVLPERPEASTADASVKNEEVKVNINTKKEENKEEK</sequence>
<evidence type="ECO:0000256" key="2">
    <source>
        <dbReference type="ARBA" id="ARBA00010044"/>
    </source>
</evidence>
<keyword evidence="9 13" id="KW-0067">ATP-binding</keyword>
<name>A0ABW4LS63_9BACI</name>
<evidence type="ECO:0000256" key="4">
    <source>
        <dbReference type="ARBA" id="ARBA00022692"/>
    </source>
</evidence>
<dbReference type="Gene3D" id="1.20.58.760">
    <property type="entry name" value="Peptidase M41"/>
    <property type="match status" value="1"/>
</dbReference>
<dbReference type="InterPro" id="IPR003959">
    <property type="entry name" value="ATPase_AAA_core"/>
</dbReference>
<dbReference type="GO" id="GO:0008237">
    <property type="term" value="F:metallopeptidase activity"/>
    <property type="evidence" value="ECO:0007669"/>
    <property type="project" value="UniProtKB-KW"/>
</dbReference>
<gene>
    <name evidence="13 16" type="primary">ftsH</name>
    <name evidence="16" type="ORF">ACFSCX_10110</name>
</gene>
<dbReference type="CDD" id="cd19501">
    <property type="entry name" value="RecA-like_FtsH"/>
    <property type="match status" value="1"/>
</dbReference>
<dbReference type="Pfam" id="PF17862">
    <property type="entry name" value="AAA_lid_3"/>
    <property type="match status" value="1"/>
</dbReference>
<feature type="transmembrane region" description="Helical" evidence="13">
    <location>
        <begin position="9"/>
        <end position="27"/>
    </location>
</feature>
<comment type="subunit">
    <text evidence="13">Homohexamer.</text>
</comment>
<dbReference type="InterPro" id="IPR041569">
    <property type="entry name" value="AAA_lid_3"/>
</dbReference>
<dbReference type="Gene3D" id="1.10.8.60">
    <property type="match status" value="1"/>
</dbReference>
<organism evidence="16 17">
    <name type="scientific">Bacillus salitolerans</name>
    <dbReference type="NCBI Taxonomy" id="1437434"/>
    <lineage>
        <taxon>Bacteria</taxon>
        <taxon>Bacillati</taxon>
        <taxon>Bacillota</taxon>
        <taxon>Bacilli</taxon>
        <taxon>Bacillales</taxon>
        <taxon>Bacillaceae</taxon>
        <taxon>Bacillus</taxon>
    </lineage>
</organism>
<dbReference type="InterPro" id="IPR011546">
    <property type="entry name" value="Pept_M41_FtsH_extracell"/>
</dbReference>
<comment type="similarity">
    <text evidence="13">In the central section; belongs to the AAA ATPase family.</text>
</comment>
<dbReference type="InterPro" id="IPR000642">
    <property type="entry name" value="Peptidase_M41"/>
</dbReference>
<evidence type="ECO:0000256" key="6">
    <source>
        <dbReference type="ARBA" id="ARBA00022741"/>
    </source>
</evidence>
<keyword evidence="10 13" id="KW-1133">Transmembrane helix</keyword>
<keyword evidence="3 13" id="KW-0645">Protease</keyword>
<feature type="domain" description="AAA+ ATPase" evidence="15">
    <location>
        <begin position="194"/>
        <end position="333"/>
    </location>
</feature>
<evidence type="ECO:0000313" key="17">
    <source>
        <dbReference type="Proteomes" id="UP001597214"/>
    </source>
</evidence>
<keyword evidence="6 13" id="KW-0547">Nucleotide-binding</keyword>
<evidence type="ECO:0000313" key="16">
    <source>
        <dbReference type="EMBL" id="MFD1736918.1"/>
    </source>
</evidence>
<dbReference type="PROSITE" id="PS00674">
    <property type="entry name" value="AAA"/>
    <property type="match status" value="1"/>
</dbReference>
<keyword evidence="5 13" id="KW-0479">Metal-binding</keyword>
<keyword evidence="13" id="KW-1003">Cell membrane</keyword>
<dbReference type="SUPFAM" id="SSF52540">
    <property type="entry name" value="P-loop containing nucleoside triphosphate hydrolases"/>
    <property type="match status" value="1"/>
</dbReference>
<dbReference type="EC" id="3.4.24.-" evidence="13"/>
<comment type="subcellular location">
    <subcellularLocation>
        <location evidence="13">Cell membrane</location>
        <topology evidence="13">Multi-pass membrane protein</topology>
        <orientation evidence="13">Cytoplasmic side</orientation>
    </subcellularLocation>
    <subcellularLocation>
        <location evidence="1">Membrane</location>
    </subcellularLocation>
</comment>
<dbReference type="PANTHER" id="PTHR23076">
    <property type="entry name" value="METALLOPROTEASE M41 FTSH"/>
    <property type="match status" value="1"/>
</dbReference>
<dbReference type="SUPFAM" id="SSF140990">
    <property type="entry name" value="FtsH protease domain-like"/>
    <property type="match status" value="1"/>
</dbReference>
<keyword evidence="11 13" id="KW-0482">Metalloprotease</keyword>
<dbReference type="Gene3D" id="3.40.50.300">
    <property type="entry name" value="P-loop containing nucleotide triphosphate hydrolases"/>
    <property type="match status" value="1"/>
</dbReference>
<dbReference type="InterPro" id="IPR003593">
    <property type="entry name" value="AAA+_ATPase"/>
</dbReference>
<dbReference type="SMART" id="SM00382">
    <property type="entry name" value="AAA"/>
    <property type="match status" value="1"/>
</dbReference>
<feature type="binding site" evidence="13">
    <location>
        <position position="500"/>
    </location>
    <ligand>
        <name>Zn(2+)</name>
        <dbReference type="ChEBI" id="CHEBI:29105"/>
        <note>catalytic</note>
    </ligand>
</feature>
<feature type="binding site" evidence="13">
    <location>
        <position position="428"/>
    </location>
    <ligand>
        <name>Zn(2+)</name>
        <dbReference type="ChEBI" id="CHEBI:29105"/>
        <note>catalytic</note>
    </ligand>
</feature>
<dbReference type="InterPro" id="IPR005936">
    <property type="entry name" value="FtsH"/>
</dbReference>
<evidence type="ECO:0000259" key="15">
    <source>
        <dbReference type="SMART" id="SM00382"/>
    </source>
</evidence>
<keyword evidence="8 13" id="KW-0862">Zinc</keyword>
<evidence type="ECO:0000256" key="1">
    <source>
        <dbReference type="ARBA" id="ARBA00004370"/>
    </source>
</evidence>
<evidence type="ECO:0000256" key="5">
    <source>
        <dbReference type="ARBA" id="ARBA00022723"/>
    </source>
</evidence>
<dbReference type="PANTHER" id="PTHR23076:SF113">
    <property type="entry name" value="ATP-DEPENDENT ZINC METALLOPROTEASE FTSH 1, CHLOROPLASTIC-RELATED"/>
    <property type="match status" value="1"/>
</dbReference>
<comment type="cofactor">
    <cofactor evidence="13">
        <name>Zn(2+)</name>
        <dbReference type="ChEBI" id="CHEBI:29105"/>
    </cofactor>
    <text evidence="13">Binds 1 zinc ion per subunit.</text>
</comment>
<keyword evidence="12 13" id="KW-0472">Membrane</keyword>
<comment type="similarity">
    <text evidence="2 13">In the C-terminal section; belongs to the peptidase M41 family.</text>
</comment>
<dbReference type="Proteomes" id="UP001597214">
    <property type="component" value="Unassembled WGS sequence"/>
</dbReference>
<dbReference type="NCBIfam" id="TIGR01241">
    <property type="entry name" value="FtsH_fam"/>
    <property type="match status" value="1"/>
</dbReference>
<dbReference type="InterPro" id="IPR003960">
    <property type="entry name" value="ATPase_AAA_CS"/>
</dbReference>
<comment type="function">
    <text evidence="13">Acts as a processive, ATP-dependent zinc metallopeptidase for both cytoplasmic and membrane proteins. Plays a role in the quality control of integral membrane proteins.</text>
</comment>
<evidence type="ECO:0000256" key="11">
    <source>
        <dbReference type="ARBA" id="ARBA00023049"/>
    </source>
</evidence>
<comment type="caution">
    <text evidence="16">The sequence shown here is derived from an EMBL/GenBank/DDBJ whole genome shotgun (WGS) entry which is preliminary data.</text>
</comment>
<dbReference type="InterPro" id="IPR027417">
    <property type="entry name" value="P-loop_NTPase"/>
</dbReference>
<dbReference type="Pfam" id="PF00004">
    <property type="entry name" value="AAA"/>
    <property type="match status" value="1"/>
</dbReference>
<dbReference type="Pfam" id="PF06480">
    <property type="entry name" value="FtsH_ext"/>
    <property type="match status" value="1"/>
</dbReference>
<reference evidence="17" key="1">
    <citation type="journal article" date="2019" name="Int. J. Syst. Evol. Microbiol.">
        <title>The Global Catalogue of Microorganisms (GCM) 10K type strain sequencing project: providing services to taxonomists for standard genome sequencing and annotation.</title>
        <authorList>
            <consortium name="The Broad Institute Genomics Platform"/>
            <consortium name="The Broad Institute Genome Sequencing Center for Infectious Disease"/>
            <person name="Wu L."/>
            <person name="Ma J."/>
        </authorList>
    </citation>
    <scope>NUCLEOTIDE SEQUENCE [LARGE SCALE GENOMIC DNA]</scope>
    <source>
        <strain evidence="17">CCUG 49339</strain>
    </source>
</reference>
<dbReference type="RefSeq" id="WP_377928103.1">
    <property type="nucleotide sequence ID" value="NZ_JBHUEM010000013.1"/>
</dbReference>
<keyword evidence="7 13" id="KW-0378">Hydrolase</keyword>
<dbReference type="HAMAP" id="MF_01458">
    <property type="entry name" value="FtsH"/>
    <property type="match status" value="1"/>
</dbReference>
<feature type="binding site" evidence="13">
    <location>
        <begin position="202"/>
        <end position="209"/>
    </location>
    <ligand>
        <name>ATP</name>
        <dbReference type="ChEBI" id="CHEBI:30616"/>
    </ligand>
</feature>
<evidence type="ECO:0000256" key="9">
    <source>
        <dbReference type="ARBA" id="ARBA00022840"/>
    </source>
</evidence>
<feature type="binding site" evidence="13">
    <location>
        <position position="424"/>
    </location>
    <ligand>
        <name>Zn(2+)</name>
        <dbReference type="ChEBI" id="CHEBI:29105"/>
        <note>catalytic</note>
    </ligand>
</feature>
<dbReference type="Pfam" id="PF01434">
    <property type="entry name" value="Peptidase_M41"/>
    <property type="match status" value="1"/>
</dbReference>
<keyword evidence="4 13" id="KW-0812">Transmembrane</keyword>
<evidence type="ECO:0000256" key="13">
    <source>
        <dbReference type="HAMAP-Rule" id="MF_01458"/>
    </source>
</evidence>
<keyword evidence="17" id="KW-1185">Reference proteome</keyword>
<evidence type="ECO:0000256" key="12">
    <source>
        <dbReference type="ARBA" id="ARBA00023136"/>
    </source>
</evidence>
<dbReference type="EMBL" id="JBHUEM010000013">
    <property type="protein sequence ID" value="MFD1736918.1"/>
    <property type="molecule type" value="Genomic_DNA"/>
</dbReference>
<evidence type="ECO:0000256" key="3">
    <source>
        <dbReference type="ARBA" id="ARBA00022670"/>
    </source>
</evidence>
<dbReference type="InterPro" id="IPR037219">
    <property type="entry name" value="Peptidase_M41-like"/>
</dbReference>
<feature type="transmembrane region" description="Helical" evidence="13">
    <location>
        <begin position="110"/>
        <end position="131"/>
    </location>
</feature>
<comment type="similarity">
    <text evidence="14">Belongs to the AAA ATPase family.</text>
</comment>
<feature type="active site" evidence="13">
    <location>
        <position position="425"/>
    </location>
</feature>
<evidence type="ECO:0000256" key="10">
    <source>
        <dbReference type="ARBA" id="ARBA00022989"/>
    </source>
</evidence>
<accession>A0ABW4LS63</accession>
<evidence type="ECO:0000256" key="7">
    <source>
        <dbReference type="ARBA" id="ARBA00022801"/>
    </source>
</evidence>
<protein>
    <recommendedName>
        <fullName evidence="13">ATP-dependent zinc metalloprotease FtsH</fullName>
        <ecNumber evidence="13">3.4.24.-</ecNumber>
    </recommendedName>
</protein>
<proteinExistence type="inferred from homology"/>
<evidence type="ECO:0000256" key="8">
    <source>
        <dbReference type="ARBA" id="ARBA00022833"/>
    </source>
</evidence>